<dbReference type="Gene3D" id="3.40.50.720">
    <property type="entry name" value="NAD(P)-binding Rossmann-like Domain"/>
    <property type="match status" value="2"/>
</dbReference>
<evidence type="ECO:0000256" key="6">
    <source>
        <dbReference type="ARBA" id="ARBA00030455"/>
    </source>
</evidence>
<keyword evidence="10" id="KW-1185">Reference proteome</keyword>
<reference evidence="9 10" key="1">
    <citation type="submission" date="2016-04" db="EMBL/GenBank/DDBJ databases">
        <title>Draft genome sequence of Aeribacillus pallidus 8m3 from petroleum reservoir.</title>
        <authorList>
            <person name="Poltaraus A.B."/>
            <person name="Nazina T.N."/>
            <person name="Tourova T.P."/>
            <person name="Malakho S.M."/>
            <person name="Korshunova A.V."/>
            <person name="Sokolova D.S."/>
        </authorList>
    </citation>
    <scope>NUCLEOTIDE SEQUENCE [LARGE SCALE GENOMIC DNA]</scope>
    <source>
        <strain evidence="9 10">8m3</strain>
    </source>
</reference>
<dbReference type="EC" id="1.1.1.399" evidence="3"/>
<keyword evidence="5" id="KW-0520">NAD</keyword>
<proteinExistence type="inferred from homology"/>
<comment type="function">
    <text evidence="1">Catalyzes the reversible oxidation of 3-phospho-D-glycerate to 3-phosphonooxypyruvate, the first step of the phosphorylated L-serine biosynthesis pathway. Also catalyzes the reversible oxidation of 2-hydroxyglutarate to 2-oxoglutarate.</text>
</comment>
<dbReference type="SUPFAM" id="SSF51735">
    <property type="entry name" value="NAD(P)-binding Rossmann-fold domains"/>
    <property type="match status" value="1"/>
</dbReference>
<evidence type="ECO:0000313" key="10">
    <source>
        <dbReference type="Proteomes" id="UP000076476"/>
    </source>
</evidence>
<comment type="catalytic activity">
    <reaction evidence="7">
        <text>(R)-2-hydroxyglutarate + NAD(+) = 2-oxoglutarate + NADH + H(+)</text>
        <dbReference type="Rhea" id="RHEA:49612"/>
        <dbReference type="ChEBI" id="CHEBI:15378"/>
        <dbReference type="ChEBI" id="CHEBI:15801"/>
        <dbReference type="ChEBI" id="CHEBI:16810"/>
        <dbReference type="ChEBI" id="CHEBI:57540"/>
        <dbReference type="ChEBI" id="CHEBI:57945"/>
        <dbReference type="EC" id="1.1.1.399"/>
    </reaction>
</comment>
<accession>A0A165XEE7</accession>
<dbReference type="SUPFAM" id="SSF52283">
    <property type="entry name" value="Formate/glycerate dehydrogenase catalytic domain-like"/>
    <property type="match status" value="1"/>
</dbReference>
<evidence type="ECO:0000256" key="3">
    <source>
        <dbReference type="ARBA" id="ARBA00013001"/>
    </source>
</evidence>
<protein>
    <recommendedName>
        <fullName evidence="6">2-oxoglutarate reductase</fullName>
        <ecNumber evidence="3">1.1.1.399</ecNumber>
    </recommendedName>
    <alternativeName>
        <fullName evidence="6">2-oxoglutarate reductase</fullName>
    </alternativeName>
</protein>
<organism evidence="9 10">
    <name type="scientific">Aeribacillus pallidus</name>
    <dbReference type="NCBI Taxonomy" id="33936"/>
    <lineage>
        <taxon>Bacteria</taxon>
        <taxon>Bacillati</taxon>
        <taxon>Bacillota</taxon>
        <taxon>Bacilli</taxon>
        <taxon>Bacillales</taxon>
        <taxon>Bacillaceae</taxon>
        <taxon>Aeribacillus</taxon>
    </lineage>
</organism>
<dbReference type="CDD" id="cd12173">
    <property type="entry name" value="PGDH_4"/>
    <property type="match status" value="1"/>
</dbReference>
<dbReference type="PANTHER" id="PTHR42789">
    <property type="entry name" value="D-ISOMER SPECIFIC 2-HYDROXYACID DEHYDROGENASE FAMILY PROTEIN (AFU_ORTHOLOGUE AFUA_6G10090)"/>
    <property type="match status" value="1"/>
</dbReference>
<dbReference type="RefSeq" id="WP_063388400.1">
    <property type="nucleotide sequence ID" value="NZ_LWBR01000034.1"/>
</dbReference>
<gene>
    <name evidence="9" type="ORF">AZI98_11330</name>
</gene>
<dbReference type="PROSITE" id="PS00671">
    <property type="entry name" value="D_2_HYDROXYACID_DH_3"/>
    <property type="match status" value="1"/>
</dbReference>
<dbReference type="EMBL" id="LWBR01000034">
    <property type="protein sequence ID" value="KZN95936.1"/>
    <property type="molecule type" value="Genomic_DNA"/>
</dbReference>
<evidence type="ECO:0000256" key="2">
    <source>
        <dbReference type="ARBA" id="ARBA00005854"/>
    </source>
</evidence>
<dbReference type="OrthoDB" id="9805416at2"/>
<sequence>MKILISEYMPESGINRMRKIAEVEYNPDLWRNKQELINKIIDADALVVRNQTIVDQEILDAGKKLKVIGRLGVGLDNINLLAAKQRNVKIVSAKNANSVSVAEYVMAVILTASRPIIQAGEDVKKGNWNRKLFTGNEIYGKTLGLIGTGEIGHRLAKRAIAFGMKVIGYDPYIREFDYPFSETGITKVELAEVLKESDFVSIHVPLTNETRNLLSTKEFNLMKKNAIIINTSRGGIVDESALFKAVESGQIAGAYLDVLENEPVEKDYFLLNSSKITVTPHIAGLTEESQERITNIISDEIMKVLEGKESLFLVSSDF</sequence>
<dbReference type="AlphaFoldDB" id="A0A165XEE7"/>
<dbReference type="Pfam" id="PF02826">
    <property type="entry name" value="2-Hacid_dh_C"/>
    <property type="match status" value="1"/>
</dbReference>
<evidence type="ECO:0000256" key="7">
    <source>
        <dbReference type="ARBA" id="ARBA00048126"/>
    </source>
</evidence>
<comment type="similarity">
    <text evidence="2 8">Belongs to the D-isomer specific 2-hydroxyacid dehydrogenase family.</text>
</comment>
<dbReference type="PANTHER" id="PTHR42789:SF1">
    <property type="entry name" value="D-ISOMER SPECIFIC 2-HYDROXYACID DEHYDROGENASE FAMILY PROTEIN (AFU_ORTHOLOGUE AFUA_6G10090)"/>
    <property type="match status" value="1"/>
</dbReference>
<dbReference type="InterPro" id="IPR006140">
    <property type="entry name" value="D-isomer_DH_NAD-bd"/>
</dbReference>
<comment type="caution">
    <text evidence="9">The sequence shown here is derived from an EMBL/GenBank/DDBJ whole genome shotgun (WGS) entry which is preliminary data.</text>
</comment>
<dbReference type="STRING" id="33936.AZI98_11330"/>
<dbReference type="InterPro" id="IPR029753">
    <property type="entry name" value="D-isomer_DH_CS"/>
</dbReference>
<dbReference type="InterPro" id="IPR006139">
    <property type="entry name" value="D-isomer_2_OHA_DH_cat_dom"/>
</dbReference>
<dbReference type="GO" id="GO:0051287">
    <property type="term" value="F:NAD binding"/>
    <property type="evidence" value="ECO:0007669"/>
    <property type="project" value="InterPro"/>
</dbReference>
<dbReference type="InterPro" id="IPR036291">
    <property type="entry name" value="NAD(P)-bd_dom_sf"/>
</dbReference>
<dbReference type="GO" id="GO:0016616">
    <property type="term" value="F:oxidoreductase activity, acting on the CH-OH group of donors, NAD or NADP as acceptor"/>
    <property type="evidence" value="ECO:0007669"/>
    <property type="project" value="InterPro"/>
</dbReference>
<evidence type="ECO:0000256" key="1">
    <source>
        <dbReference type="ARBA" id="ARBA00003800"/>
    </source>
</evidence>
<evidence type="ECO:0000256" key="8">
    <source>
        <dbReference type="RuleBase" id="RU003719"/>
    </source>
</evidence>
<dbReference type="InterPro" id="IPR050857">
    <property type="entry name" value="D-2-hydroxyacid_DH"/>
</dbReference>
<name>A0A165XEE7_9BACI</name>
<keyword evidence="4 8" id="KW-0560">Oxidoreductase</keyword>
<evidence type="ECO:0000256" key="5">
    <source>
        <dbReference type="ARBA" id="ARBA00023027"/>
    </source>
</evidence>
<evidence type="ECO:0000256" key="4">
    <source>
        <dbReference type="ARBA" id="ARBA00023002"/>
    </source>
</evidence>
<dbReference type="FunFam" id="3.40.50.720:FF:000021">
    <property type="entry name" value="D-3-phosphoglycerate dehydrogenase"/>
    <property type="match status" value="1"/>
</dbReference>
<dbReference type="Proteomes" id="UP000076476">
    <property type="component" value="Unassembled WGS sequence"/>
</dbReference>
<evidence type="ECO:0000313" key="9">
    <source>
        <dbReference type="EMBL" id="KZN95936.1"/>
    </source>
</evidence>
<dbReference type="PROSITE" id="PS00670">
    <property type="entry name" value="D_2_HYDROXYACID_DH_2"/>
    <property type="match status" value="1"/>
</dbReference>
<dbReference type="Pfam" id="PF00389">
    <property type="entry name" value="2-Hacid_dh"/>
    <property type="match status" value="1"/>
</dbReference>